<dbReference type="GO" id="GO:0000981">
    <property type="term" value="F:DNA-binding transcription factor activity, RNA polymerase II-specific"/>
    <property type="evidence" value="ECO:0007669"/>
    <property type="project" value="TreeGrafter"/>
</dbReference>
<sequence>MTETGVLDPNNLNANETQNRSNNHRRNKQPFRNPRHFHNRPFNNSNYDSYQNYQEDYGYSNYANSQTNHYDFYGQAEHNSNGHSSNQNFYQNRNTNFRPHSSWHKPKKTNTDNKEKPSNQTGEINVEKNESKRNKQRAKKPLDAKDTKPKEPAAKAPTKDKFANLSRSEMLIDQLKKNKCECMVCYSVIRNDKQIWSCECCFHIFHLSCIKKWALSPAAKIAENSTKWRCPGCQTIFDAVPNKYVCFCGKKTNPEKENRPFYQLKLIPHSCNEVCAKSLATSGQLEGLECKHKCTDICHPGPCHPCEALVNRTCNCGRAKFQVKCSSSKVPQCDEQCAQVLNCLVHKCEKICHSGTCGPCDHDVEITCHSHQDVKMVKCGSSEHKESKDLMFNCDRVCDRLLDCQKHRCQKKCHEGECESCVLMPSKLTHCPCAKTQVKFLLISQKIIRTQCTDPVPTCDKQCSKVLPCNSSHANEVHVCESKCHVGECPPCEKSVQVKCKCGKQTFAVTCSQANGAQLCNRRCQKKKSCSKHQCNELCCNDKDHICMQICNRLLNCGLHKCEDLCHRGPCKRCLVASFEERICECGNTVQYPPIRCGTKPLECAHPCTRAHSCDHPVTHSCHFEADCPPCSFLTSKMCMGNHEVRHNIPCHLKDVSCGKPCGKQLPNCLHTCIRTCHKGECVDEQHQVCSQPCLKQRPHCEHLCKSVCHGDTSCPDTICQELITAKCKCGLKTKQVKCMQKMYGEPTVVFENIASQLKEMLSNRSIDVSTFNKEETIKKRYKMDCDDDCFLAERNRAIGEALKVEALSRPQPIYDEFLKSFAREEPDFVFSIEQKFASLVNECRLFKTKKVAYLPVLKSNERRFVHELATYYGIETVSEDPEPYRTVTLYGNKEKCYVPSLLLSKSIDLKSKQTNMPKIAIKQLNKKISNPLSSNMKSLVAENEPIAVSKAFYALVDEKEDTNENKESVTHENNKEQAIDYFDFE</sequence>
<dbReference type="EMBL" id="REGN01000631">
    <property type="protein sequence ID" value="RNA40558.1"/>
    <property type="molecule type" value="Genomic_DNA"/>
</dbReference>
<name>A0A3M7SY93_BRAPC</name>
<evidence type="ECO:0000256" key="5">
    <source>
        <dbReference type="ARBA" id="ARBA00022771"/>
    </source>
</evidence>
<dbReference type="SMART" id="SM00438">
    <property type="entry name" value="ZnF_NFX"/>
    <property type="match status" value="9"/>
</dbReference>
<evidence type="ECO:0000259" key="13">
    <source>
        <dbReference type="PROSITE" id="PS50089"/>
    </source>
</evidence>
<evidence type="ECO:0000313" key="16">
    <source>
        <dbReference type="Proteomes" id="UP000276133"/>
    </source>
</evidence>
<dbReference type="InterPro" id="IPR036867">
    <property type="entry name" value="R3H_dom_sf"/>
</dbReference>
<evidence type="ECO:0000259" key="12">
    <source>
        <dbReference type="PROSITE" id="PS50016"/>
    </source>
</evidence>
<feature type="region of interest" description="Disordered" evidence="11">
    <location>
        <begin position="73"/>
        <end position="160"/>
    </location>
</feature>
<dbReference type="InterPro" id="IPR019787">
    <property type="entry name" value="Znf_PHD-finger"/>
</dbReference>
<keyword evidence="5 10" id="KW-0863">Zinc-finger</keyword>
<dbReference type="STRING" id="10195.A0A3M7SY93"/>
<comment type="caution">
    <text evidence="15">The sequence shown here is derived from an EMBL/GenBank/DDBJ whole genome shotgun (WGS) entry which is preliminary data.</text>
</comment>
<feature type="compositionally biased region" description="Low complexity" evidence="11">
    <location>
        <begin position="43"/>
        <end position="52"/>
    </location>
</feature>
<dbReference type="Proteomes" id="UP000276133">
    <property type="component" value="Unassembled WGS sequence"/>
</dbReference>
<feature type="compositionally biased region" description="Basic residues" evidence="11">
    <location>
        <begin position="22"/>
        <end position="39"/>
    </location>
</feature>
<dbReference type="GO" id="GO:0000977">
    <property type="term" value="F:RNA polymerase II transcription regulatory region sequence-specific DNA binding"/>
    <property type="evidence" value="ECO:0007669"/>
    <property type="project" value="TreeGrafter"/>
</dbReference>
<dbReference type="SUPFAM" id="SSF82708">
    <property type="entry name" value="R3H domain"/>
    <property type="match status" value="1"/>
</dbReference>
<dbReference type="InterPro" id="IPR001374">
    <property type="entry name" value="R3H_dom"/>
</dbReference>
<dbReference type="PANTHER" id="PTHR12360:SF12">
    <property type="entry name" value="TRANSCRIPTIONAL REPRESSOR NF-X1"/>
    <property type="match status" value="1"/>
</dbReference>
<dbReference type="PROSITE" id="PS51061">
    <property type="entry name" value="R3H"/>
    <property type="match status" value="1"/>
</dbReference>
<accession>A0A3M7SY93</accession>
<evidence type="ECO:0000256" key="9">
    <source>
        <dbReference type="ARBA" id="ARBA00023242"/>
    </source>
</evidence>
<keyword evidence="6" id="KW-0862">Zinc</keyword>
<feature type="domain" description="R3H" evidence="14">
    <location>
        <begin position="827"/>
        <end position="894"/>
    </location>
</feature>
<dbReference type="CDD" id="cd06008">
    <property type="entry name" value="NF-X1-zinc-finger"/>
    <property type="match status" value="5"/>
</dbReference>
<organism evidence="15 16">
    <name type="scientific">Brachionus plicatilis</name>
    <name type="common">Marine rotifer</name>
    <name type="synonym">Brachionus muelleri</name>
    <dbReference type="NCBI Taxonomy" id="10195"/>
    <lineage>
        <taxon>Eukaryota</taxon>
        <taxon>Metazoa</taxon>
        <taxon>Spiralia</taxon>
        <taxon>Gnathifera</taxon>
        <taxon>Rotifera</taxon>
        <taxon>Eurotatoria</taxon>
        <taxon>Monogononta</taxon>
        <taxon>Pseudotrocha</taxon>
        <taxon>Ploima</taxon>
        <taxon>Brachionidae</taxon>
        <taxon>Brachionus</taxon>
    </lineage>
</organism>
<feature type="region of interest" description="Disordered" evidence="11">
    <location>
        <begin position="1"/>
        <end position="52"/>
    </location>
</feature>
<dbReference type="PANTHER" id="PTHR12360">
    <property type="entry name" value="NUCLEAR TRANSCRIPTION FACTOR, X-BOX BINDING 1 NFX1"/>
    <property type="match status" value="1"/>
</dbReference>
<evidence type="ECO:0000256" key="10">
    <source>
        <dbReference type="PROSITE-ProRule" id="PRU00175"/>
    </source>
</evidence>
<feature type="domain" description="PHD-type" evidence="12">
    <location>
        <begin position="179"/>
        <end position="236"/>
    </location>
</feature>
<evidence type="ECO:0000313" key="15">
    <source>
        <dbReference type="EMBL" id="RNA40558.1"/>
    </source>
</evidence>
<dbReference type="SMART" id="SM00393">
    <property type="entry name" value="R3H"/>
    <property type="match status" value="1"/>
</dbReference>
<dbReference type="GO" id="GO:0000122">
    <property type="term" value="P:negative regulation of transcription by RNA polymerase II"/>
    <property type="evidence" value="ECO:0007669"/>
    <property type="project" value="TreeGrafter"/>
</dbReference>
<feature type="compositionally biased region" description="Basic and acidic residues" evidence="11">
    <location>
        <begin position="140"/>
        <end position="160"/>
    </location>
</feature>
<comment type="subcellular location">
    <subcellularLocation>
        <location evidence="1">Nucleus</location>
    </subcellularLocation>
</comment>
<dbReference type="OrthoDB" id="6512771at2759"/>
<evidence type="ECO:0000256" key="6">
    <source>
        <dbReference type="ARBA" id="ARBA00022833"/>
    </source>
</evidence>
<dbReference type="InterPro" id="IPR001841">
    <property type="entry name" value="Znf_RING"/>
</dbReference>
<feature type="compositionally biased region" description="Polar residues" evidence="11">
    <location>
        <begin position="10"/>
        <end position="21"/>
    </location>
</feature>
<keyword evidence="16" id="KW-1185">Reference proteome</keyword>
<dbReference type="PROSITE" id="PS50016">
    <property type="entry name" value="ZF_PHD_2"/>
    <property type="match status" value="1"/>
</dbReference>
<feature type="domain" description="RING-type" evidence="13">
    <location>
        <begin position="182"/>
        <end position="234"/>
    </location>
</feature>
<feature type="compositionally biased region" description="Polar residues" evidence="11">
    <location>
        <begin position="77"/>
        <end position="99"/>
    </location>
</feature>
<evidence type="ECO:0000256" key="11">
    <source>
        <dbReference type="SAM" id="MobiDB-lite"/>
    </source>
</evidence>
<keyword evidence="7" id="KW-0805">Transcription regulation</keyword>
<keyword evidence="3" id="KW-0479">Metal-binding</keyword>
<dbReference type="SUPFAM" id="SSF57850">
    <property type="entry name" value="RING/U-box"/>
    <property type="match status" value="1"/>
</dbReference>
<dbReference type="PROSITE" id="PS50089">
    <property type="entry name" value="ZF_RING_2"/>
    <property type="match status" value="1"/>
</dbReference>
<reference evidence="15 16" key="1">
    <citation type="journal article" date="2018" name="Sci. Rep.">
        <title>Genomic signatures of local adaptation to the degree of environmental predictability in rotifers.</title>
        <authorList>
            <person name="Franch-Gras L."/>
            <person name="Hahn C."/>
            <person name="Garcia-Roger E.M."/>
            <person name="Carmona M.J."/>
            <person name="Serra M."/>
            <person name="Gomez A."/>
        </authorList>
    </citation>
    <scope>NUCLEOTIDE SEQUENCE [LARGE SCALE GENOMIC DNA]</scope>
    <source>
        <strain evidence="15">HYR1</strain>
    </source>
</reference>
<comment type="similarity">
    <text evidence="2">Belongs to the NFX1 family.</text>
</comment>
<evidence type="ECO:0000256" key="1">
    <source>
        <dbReference type="ARBA" id="ARBA00004123"/>
    </source>
</evidence>
<dbReference type="InterPro" id="IPR000967">
    <property type="entry name" value="Znf_NFX1"/>
</dbReference>
<evidence type="ECO:0000256" key="4">
    <source>
        <dbReference type="ARBA" id="ARBA00022737"/>
    </source>
</evidence>
<dbReference type="AlphaFoldDB" id="A0A3M7SY93"/>
<keyword evidence="9" id="KW-0539">Nucleus</keyword>
<evidence type="ECO:0000259" key="14">
    <source>
        <dbReference type="PROSITE" id="PS51061"/>
    </source>
</evidence>
<proteinExistence type="inferred from homology"/>
<dbReference type="Pfam" id="PF01422">
    <property type="entry name" value="zf-NF-X1"/>
    <property type="match status" value="7"/>
</dbReference>
<dbReference type="GO" id="GO:0008270">
    <property type="term" value="F:zinc ion binding"/>
    <property type="evidence" value="ECO:0007669"/>
    <property type="project" value="UniProtKB-KW"/>
</dbReference>
<dbReference type="GO" id="GO:0005634">
    <property type="term" value="C:nucleus"/>
    <property type="evidence" value="ECO:0007669"/>
    <property type="project" value="UniProtKB-SubCell"/>
</dbReference>
<dbReference type="InterPro" id="IPR034078">
    <property type="entry name" value="NFX1_fam"/>
</dbReference>
<evidence type="ECO:0000256" key="7">
    <source>
        <dbReference type="ARBA" id="ARBA00023015"/>
    </source>
</evidence>
<protein>
    <submittedName>
        <fullName evidence="15">Transcriptional repressor NF-X1 isoform X1</fullName>
    </submittedName>
</protein>
<keyword evidence="4" id="KW-0677">Repeat</keyword>
<evidence type="ECO:0000256" key="3">
    <source>
        <dbReference type="ARBA" id="ARBA00022723"/>
    </source>
</evidence>
<evidence type="ECO:0000256" key="2">
    <source>
        <dbReference type="ARBA" id="ARBA00007269"/>
    </source>
</evidence>
<dbReference type="CDD" id="cd16696">
    <property type="entry name" value="RING-CH-C4HC3_NFX1"/>
    <property type="match status" value="1"/>
</dbReference>
<keyword evidence="8" id="KW-0804">Transcription</keyword>
<gene>
    <name evidence="15" type="ORF">BpHYR1_006427</name>
</gene>
<evidence type="ECO:0000256" key="8">
    <source>
        <dbReference type="ARBA" id="ARBA00023163"/>
    </source>
</evidence>
<dbReference type="Gene3D" id="3.30.1370.50">
    <property type="entry name" value="R3H-like domain"/>
    <property type="match status" value="1"/>
</dbReference>
<dbReference type="Pfam" id="PF01424">
    <property type="entry name" value="R3H"/>
    <property type="match status" value="1"/>
</dbReference>